<accession>A0A6H2GT52</accession>
<evidence type="ECO:0000259" key="2">
    <source>
        <dbReference type="Pfam" id="PF13280"/>
    </source>
</evidence>
<dbReference type="Pfam" id="PF13280">
    <property type="entry name" value="WYL"/>
    <property type="match status" value="1"/>
</dbReference>
<dbReference type="PANTHER" id="PTHR34580:SF1">
    <property type="entry name" value="PROTEIN PAFC"/>
    <property type="match status" value="1"/>
</dbReference>
<gene>
    <name evidence="4" type="ORF">HGI30_02520</name>
</gene>
<evidence type="ECO:0000259" key="1">
    <source>
        <dbReference type="Pfam" id="PF08279"/>
    </source>
</evidence>
<reference evidence="4 5" key="1">
    <citation type="submission" date="2020-04" db="EMBL/GenBank/DDBJ databases">
        <title>Novel Paenibacillus strain UniB2 isolated from commercial digestive syrup.</title>
        <authorList>
            <person name="Thorat V."/>
            <person name="Kirdat K."/>
            <person name="Tiwarekar B."/>
            <person name="Yadav A."/>
        </authorList>
    </citation>
    <scope>NUCLEOTIDE SEQUENCE [LARGE SCALE GENOMIC DNA]</scope>
    <source>
        <strain evidence="4 5">UniB2</strain>
    </source>
</reference>
<dbReference type="InterPro" id="IPR026881">
    <property type="entry name" value="WYL_dom"/>
</dbReference>
<dbReference type="PIRSF" id="PIRSF016838">
    <property type="entry name" value="PafC"/>
    <property type="match status" value="1"/>
</dbReference>
<dbReference type="SUPFAM" id="SSF46785">
    <property type="entry name" value="Winged helix' DNA-binding domain"/>
    <property type="match status" value="1"/>
</dbReference>
<name>A0A6H2GT52_9BACL</name>
<dbReference type="PROSITE" id="PS52050">
    <property type="entry name" value="WYL"/>
    <property type="match status" value="1"/>
</dbReference>
<sequence>MKLDRLLAITMLMLGRKRVGAKELSERFEVSLRTVYRDMETLSLAGIPIISYAGEGGGYEIMESYRLERQFLTLEELQALVVALKGISSTLDDRDVSRLLDKVGAMLSSADRERIGGAAEEMVIDINPWGGGAQEKAKVASLRQAIRDRRVVRFGYTDAGGQRTERRCEPVRLVLKGYIWYMYGFCRTRQDWRLFRLSRVRGLEAGAEAFERREEPGGTEPLLWSGLGKDETQRLKVITLRFERGTRVWAEDYFGTNDSVLRTEEQPDGALLVETRQPDEPWLVHWLLRFGTGARVLSPPELAAAVRTEAEAVARMYASADRPLSAEAGYARRE</sequence>
<feature type="domain" description="WCX" evidence="3">
    <location>
        <begin position="238"/>
        <end position="314"/>
    </location>
</feature>
<feature type="domain" description="Helix-turn-helix type 11" evidence="1">
    <location>
        <begin position="8"/>
        <end position="59"/>
    </location>
</feature>
<dbReference type="EMBL" id="CP051428">
    <property type="protein sequence ID" value="QJC50577.1"/>
    <property type="molecule type" value="Genomic_DNA"/>
</dbReference>
<dbReference type="Pfam" id="PF08279">
    <property type="entry name" value="HTH_11"/>
    <property type="match status" value="1"/>
</dbReference>
<dbReference type="InterPro" id="IPR013196">
    <property type="entry name" value="HTH_11"/>
</dbReference>
<dbReference type="KEGG" id="palr:HGI30_02520"/>
<dbReference type="RefSeq" id="WP_168906254.1">
    <property type="nucleotide sequence ID" value="NZ_CP051428.1"/>
</dbReference>
<evidence type="ECO:0000313" key="5">
    <source>
        <dbReference type="Proteomes" id="UP000502136"/>
    </source>
</evidence>
<dbReference type="PANTHER" id="PTHR34580">
    <property type="match status" value="1"/>
</dbReference>
<organism evidence="4 5">
    <name type="scientific">Paenibacillus albicereus</name>
    <dbReference type="NCBI Taxonomy" id="2726185"/>
    <lineage>
        <taxon>Bacteria</taxon>
        <taxon>Bacillati</taxon>
        <taxon>Bacillota</taxon>
        <taxon>Bacilli</taxon>
        <taxon>Bacillales</taxon>
        <taxon>Paenibacillaceae</taxon>
        <taxon>Paenibacillus</taxon>
    </lineage>
</organism>
<evidence type="ECO:0000313" key="4">
    <source>
        <dbReference type="EMBL" id="QJC50577.1"/>
    </source>
</evidence>
<dbReference type="Proteomes" id="UP000502136">
    <property type="component" value="Chromosome"/>
</dbReference>
<protein>
    <submittedName>
        <fullName evidence="4">YafY family transcriptional regulator</fullName>
    </submittedName>
</protein>
<proteinExistence type="predicted"/>
<dbReference type="InterPro" id="IPR051534">
    <property type="entry name" value="CBASS_pafABC_assoc_protein"/>
</dbReference>
<dbReference type="InterPro" id="IPR057727">
    <property type="entry name" value="WCX_dom"/>
</dbReference>
<dbReference type="InterPro" id="IPR036388">
    <property type="entry name" value="WH-like_DNA-bd_sf"/>
</dbReference>
<dbReference type="Pfam" id="PF25583">
    <property type="entry name" value="WCX"/>
    <property type="match status" value="1"/>
</dbReference>
<feature type="domain" description="WYL" evidence="2">
    <location>
        <begin position="139"/>
        <end position="204"/>
    </location>
</feature>
<evidence type="ECO:0000259" key="3">
    <source>
        <dbReference type="Pfam" id="PF25583"/>
    </source>
</evidence>
<dbReference type="InterPro" id="IPR036390">
    <property type="entry name" value="WH_DNA-bd_sf"/>
</dbReference>
<dbReference type="AlphaFoldDB" id="A0A6H2GT52"/>
<keyword evidence="5" id="KW-1185">Reference proteome</keyword>
<dbReference type="InterPro" id="IPR028349">
    <property type="entry name" value="PafC-like"/>
</dbReference>
<dbReference type="Gene3D" id="1.10.10.10">
    <property type="entry name" value="Winged helix-like DNA-binding domain superfamily/Winged helix DNA-binding domain"/>
    <property type="match status" value="1"/>
</dbReference>